<dbReference type="InterPro" id="IPR008271">
    <property type="entry name" value="Ser/Thr_kinase_AS"/>
</dbReference>
<dbReference type="InterPro" id="IPR036770">
    <property type="entry name" value="Ankyrin_rpt-contain_sf"/>
</dbReference>
<evidence type="ECO:0000256" key="4">
    <source>
        <dbReference type="ARBA" id="ARBA00022741"/>
    </source>
</evidence>
<dbReference type="PROSITE" id="PS00108">
    <property type="entry name" value="PROTEIN_KINASE_ST"/>
    <property type="match status" value="1"/>
</dbReference>
<evidence type="ECO:0000256" key="7">
    <source>
        <dbReference type="PROSITE-ProRule" id="PRU00023"/>
    </source>
</evidence>
<dbReference type="GO" id="GO:0004674">
    <property type="term" value="F:protein serine/threonine kinase activity"/>
    <property type="evidence" value="ECO:0007669"/>
    <property type="project" value="UniProtKB-KW"/>
</dbReference>
<evidence type="ECO:0000313" key="12">
    <source>
        <dbReference type="Proteomes" id="UP000612055"/>
    </source>
</evidence>
<evidence type="ECO:0000256" key="6">
    <source>
        <dbReference type="ARBA" id="ARBA00022840"/>
    </source>
</evidence>
<evidence type="ECO:0000256" key="5">
    <source>
        <dbReference type="ARBA" id="ARBA00022777"/>
    </source>
</evidence>
<dbReference type="OrthoDB" id="4062651at2759"/>
<evidence type="ECO:0000256" key="9">
    <source>
        <dbReference type="SAM" id="MobiDB-lite"/>
    </source>
</evidence>
<dbReference type="Pfam" id="PF00069">
    <property type="entry name" value="Pkinase"/>
    <property type="match status" value="1"/>
</dbReference>
<evidence type="ECO:0000259" key="10">
    <source>
        <dbReference type="PROSITE" id="PS50011"/>
    </source>
</evidence>
<dbReference type="InterPro" id="IPR011009">
    <property type="entry name" value="Kinase-like_dom_sf"/>
</dbReference>
<sequence length="517" mass="56938">MPPAPAQPPGPEQDSLHGENAARRQAITELLFFASVGDLYRCKKIIHAWGLNIKDTSCCDYDKRTPMHLAAAEGAFSVMLWLLDHGADVNPIDRFKRTPLEDAVRGDHGDLATLLIQRGGKVLDKEGNLVDLADSPLAGNVRIFTDYDPEWEIDPITIKLNEKIGEGEFGVVYKANWNGTLVAVKVLKETGAVALGDFRTELNVLQKVHHPHTVQFLGAVTKQTPFMIVTEYMVGGSLADLFKGQRFPGMWRAVQLALDMARGLAYLHNRSPQAVIHRDLKPANLMIGGPKVFSSLHRMLCQEEMGVLKIADFGLSKSLKLNKPKRHNNRGSLDNTPDNSVLNGRANSAGNPSYQGGASSHGDPTKATERYKLTGETGSYRYMAPEVFRHEPYNNKVDVYSFAMICFQLFEGLPPYWNMDPIEAARAAALKGLRPTWGATNRHDQVVPAKLKQLVETCWGADYEARPEFTEVIEMLEEVAKETKPDLIELGPKRPGSASAAVKSVVPAAAEGCCSLQ</sequence>
<dbReference type="CDD" id="cd13999">
    <property type="entry name" value="STKc_MAP3K-like"/>
    <property type="match status" value="1"/>
</dbReference>
<keyword evidence="4 8" id="KW-0547">Nucleotide-binding</keyword>
<dbReference type="PANTHER" id="PTHR44329">
    <property type="entry name" value="SERINE/THREONINE-PROTEIN KINASE TNNI3K-RELATED"/>
    <property type="match status" value="1"/>
</dbReference>
<comment type="similarity">
    <text evidence="1">Belongs to the protein kinase superfamily. TKL Ser/Thr protein kinase family.</text>
</comment>
<evidence type="ECO:0000256" key="3">
    <source>
        <dbReference type="ARBA" id="ARBA00022679"/>
    </source>
</evidence>
<dbReference type="Pfam" id="PF07714">
    <property type="entry name" value="PK_Tyr_Ser-Thr"/>
    <property type="match status" value="1"/>
</dbReference>
<dbReference type="PROSITE" id="PS00107">
    <property type="entry name" value="PROTEIN_KINASE_ATP"/>
    <property type="match status" value="1"/>
</dbReference>
<keyword evidence="2" id="KW-0723">Serine/threonine-protein kinase</keyword>
<dbReference type="Pfam" id="PF12796">
    <property type="entry name" value="Ank_2"/>
    <property type="match status" value="1"/>
</dbReference>
<accession>A0A836C5F3</accession>
<feature type="binding site" evidence="8">
    <location>
        <position position="185"/>
    </location>
    <ligand>
        <name>ATP</name>
        <dbReference type="ChEBI" id="CHEBI:30616"/>
    </ligand>
</feature>
<evidence type="ECO:0000256" key="8">
    <source>
        <dbReference type="PROSITE-ProRule" id="PRU10141"/>
    </source>
</evidence>
<dbReference type="PIRSF" id="PIRSF000654">
    <property type="entry name" value="Integrin-linked_kinase"/>
    <property type="match status" value="1"/>
</dbReference>
<dbReference type="GO" id="GO:0005524">
    <property type="term" value="F:ATP binding"/>
    <property type="evidence" value="ECO:0007669"/>
    <property type="project" value="UniProtKB-UniRule"/>
</dbReference>
<gene>
    <name evidence="11" type="ORF">HYH03_001606</name>
</gene>
<proteinExistence type="inferred from homology"/>
<keyword evidence="5" id="KW-0418">Kinase</keyword>
<comment type="caution">
    <text evidence="11">The sequence shown here is derived from an EMBL/GenBank/DDBJ whole genome shotgun (WGS) entry which is preliminary data.</text>
</comment>
<dbReference type="Proteomes" id="UP000612055">
    <property type="component" value="Unassembled WGS sequence"/>
</dbReference>
<dbReference type="InterPro" id="IPR001245">
    <property type="entry name" value="Ser-Thr/Tyr_kinase_cat_dom"/>
</dbReference>
<dbReference type="PROSITE" id="PS50011">
    <property type="entry name" value="PROTEIN_KINASE_DOM"/>
    <property type="match status" value="1"/>
</dbReference>
<dbReference type="SUPFAM" id="SSF56112">
    <property type="entry name" value="Protein kinase-like (PK-like)"/>
    <property type="match status" value="1"/>
</dbReference>
<dbReference type="AlphaFoldDB" id="A0A836C5F3"/>
<feature type="domain" description="Protein kinase" evidence="10">
    <location>
        <begin position="158"/>
        <end position="480"/>
    </location>
</feature>
<dbReference type="Gene3D" id="3.30.200.20">
    <property type="entry name" value="Phosphorylase Kinase, domain 1"/>
    <property type="match status" value="1"/>
</dbReference>
<dbReference type="SMART" id="SM00220">
    <property type="entry name" value="S_TKc"/>
    <property type="match status" value="1"/>
</dbReference>
<keyword evidence="7" id="KW-0040">ANK repeat</keyword>
<reference evidence="11" key="1">
    <citation type="journal article" date="2020" name="bioRxiv">
        <title>Comparative genomics of Chlamydomonas.</title>
        <authorList>
            <person name="Craig R.J."/>
            <person name="Hasan A.R."/>
            <person name="Ness R.W."/>
            <person name="Keightley P.D."/>
        </authorList>
    </citation>
    <scope>NUCLEOTIDE SEQUENCE</scope>
    <source>
        <strain evidence="11">CCAP 11/70</strain>
    </source>
</reference>
<evidence type="ECO:0000313" key="11">
    <source>
        <dbReference type="EMBL" id="KAG2500845.1"/>
    </source>
</evidence>
<dbReference type="FunFam" id="3.30.200.20:FF:000180">
    <property type="entry name" value="serine/threonine-protein kinase STY46-like"/>
    <property type="match status" value="1"/>
</dbReference>
<organism evidence="11 12">
    <name type="scientific">Edaphochlamys debaryana</name>
    <dbReference type="NCBI Taxonomy" id="47281"/>
    <lineage>
        <taxon>Eukaryota</taxon>
        <taxon>Viridiplantae</taxon>
        <taxon>Chlorophyta</taxon>
        <taxon>core chlorophytes</taxon>
        <taxon>Chlorophyceae</taxon>
        <taxon>CS clade</taxon>
        <taxon>Chlamydomonadales</taxon>
        <taxon>Chlamydomonadales incertae sedis</taxon>
        <taxon>Edaphochlamys</taxon>
    </lineage>
</organism>
<dbReference type="InterPro" id="IPR000719">
    <property type="entry name" value="Prot_kinase_dom"/>
</dbReference>
<dbReference type="InterPro" id="IPR002110">
    <property type="entry name" value="Ankyrin_rpt"/>
</dbReference>
<dbReference type="SUPFAM" id="SSF48403">
    <property type="entry name" value="Ankyrin repeat"/>
    <property type="match status" value="1"/>
</dbReference>
<keyword evidence="6 8" id="KW-0067">ATP-binding</keyword>
<dbReference type="PROSITE" id="PS50088">
    <property type="entry name" value="ANK_REPEAT"/>
    <property type="match status" value="1"/>
</dbReference>
<feature type="region of interest" description="Disordered" evidence="9">
    <location>
        <begin position="321"/>
        <end position="366"/>
    </location>
</feature>
<dbReference type="SMART" id="SM00248">
    <property type="entry name" value="ANK"/>
    <property type="match status" value="2"/>
</dbReference>
<keyword evidence="12" id="KW-1185">Reference proteome</keyword>
<evidence type="ECO:0000256" key="2">
    <source>
        <dbReference type="ARBA" id="ARBA00022527"/>
    </source>
</evidence>
<dbReference type="InterPro" id="IPR017441">
    <property type="entry name" value="Protein_kinase_ATP_BS"/>
</dbReference>
<dbReference type="PANTHER" id="PTHR44329:SF140">
    <property type="entry name" value="INACTIVE PROTEIN TYROSINE KINASE PTKL"/>
    <property type="match status" value="1"/>
</dbReference>
<name>A0A836C5F3_9CHLO</name>
<dbReference type="EMBL" id="JAEHOE010000003">
    <property type="protein sequence ID" value="KAG2500845.1"/>
    <property type="molecule type" value="Genomic_DNA"/>
</dbReference>
<dbReference type="Gene3D" id="1.10.510.10">
    <property type="entry name" value="Transferase(Phosphotransferase) domain 1"/>
    <property type="match status" value="1"/>
</dbReference>
<feature type="repeat" description="ANK" evidence="7">
    <location>
        <begin position="62"/>
        <end position="94"/>
    </location>
</feature>
<dbReference type="PROSITE" id="PS50297">
    <property type="entry name" value="ANK_REP_REGION"/>
    <property type="match status" value="1"/>
</dbReference>
<dbReference type="InterPro" id="IPR051681">
    <property type="entry name" value="Ser/Thr_Kinases-Pseudokinases"/>
</dbReference>
<dbReference type="Gene3D" id="1.25.40.20">
    <property type="entry name" value="Ankyrin repeat-containing domain"/>
    <property type="match status" value="1"/>
</dbReference>
<keyword evidence="3" id="KW-0808">Transferase</keyword>
<protein>
    <recommendedName>
        <fullName evidence="10">Protein kinase domain-containing protein</fullName>
    </recommendedName>
</protein>
<evidence type="ECO:0000256" key="1">
    <source>
        <dbReference type="ARBA" id="ARBA00005843"/>
    </source>
</evidence>
<feature type="compositionally biased region" description="Polar residues" evidence="9">
    <location>
        <begin position="330"/>
        <end position="358"/>
    </location>
</feature>